<dbReference type="SMART" id="SM00612">
    <property type="entry name" value="Kelch"/>
    <property type="match status" value="1"/>
</dbReference>
<dbReference type="InterPro" id="IPR015915">
    <property type="entry name" value="Kelch-typ_b-propeller"/>
</dbReference>
<evidence type="ECO:0000313" key="3">
    <source>
        <dbReference type="Proteomes" id="UP000887577"/>
    </source>
</evidence>
<proteinExistence type="predicted"/>
<dbReference type="PANTHER" id="PTHR46344">
    <property type="entry name" value="OS02G0202900 PROTEIN"/>
    <property type="match status" value="1"/>
</dbReference>
<evidence type="ECO:0000256" key="1">
    <source>
        <dbReference type="ARBA" id="ARBA00022441"/>
    </source>
</evidence>
<dbReference type="SUPFAM" id="SSF117281">
    <property type="entry name" value="Kelch motif"/>
    <property type="match status" value="1"/>
</dbReference>
<dbReference type="Pfam" id="PF01344">
    <property type="entry name" value="Kelch_1"/>
    <property type="match status" value="1"/>
</dbReference>
<dbReference type="Proteomes" id="UP000887577">
    <property type="component" value="Unplaced"/>
</dbReference>
<sequence>MSRIPLPPMGVARCSIGAVFLEGKIIICGGYDRGECLKSVEQYDVTVGGWSALPDMCSERGRFDASVANGKVYAVAGSNGNRDLATAESKWYCKS</sequence>
<organism evidence="3 4">
    <name type="scientific">Panagrolaimus superbus</name>
    <dbReference type="NCBI Taxonomy" id="310955"/>
    <lineage>
        <taxon>Eukaryota</taxon>
        <taxon>Metazoa</taxon>
        <taxon>Ecdysozoa</taxon>
        <taxon>Nematoda</taxon>
        <taxon>Chromadorea</taxon>
        <taxon>Rhabditida</taxon>
        <taxon>Tylenchina</taxon>
        <taxon>Panagrolaimomorpha</taxon>
        <taxon>Panagrolaimoidea</taxon>
        <taxon>Panagrolaimidae</taxon>
        <taxon>Panagrolaimus</taxon>
    </lineage>
</organism>
<dbReference type="Gene3D" id="2.120.10.80">
    <property type="entry name" value="Kelch-type beta propeller"/>
    <property type="match status" value="1"/>
</dbReference>
<protein>
    <submittedName>
        <fullName evidence="4">Kelch repeat protein</fullName>
    </submittedName>
</protein>
<keyword evidence="1" id="KW-0880">Kelch repeat</keyword>
<keyword evidence="3" id="KW-1185">Reference proteome</keyword>
<evidence type="ECO:0000256" key="2">
    <source>
        <dbReference type="ARBA" id="ARBA00022737"/>
    </source>
</evidence>
<dbReference type="PANTHER" id="PTHR46344:SF1">
    <property type="entry name" value="OS02G0504900 PROTEIN"/>
    <property type="match status" value="1"/>
</dbReference>
<keyword evidence="2" id="KW-0677">Repeat</keyword>
<evidence type="ECO:0000313" key="4">
    <source>
        <dbReference type="WBParaSite" id="PSU_v2.g17505.t1"/>
    </source>
</evidence>
<name>A0A914YBC0_9BILA</name>
<dbReference type="AlphaFoldDB" id="A0A914YBC0"/>
<accession>A0A914YBC0</accession>
<dbReference type="WBParaSite" id="PSU_v2.g17505.t1">
    <property type="protein sequence ID" value="PSU_v2.g17505.t1"/>
    <property type="gene ID" value="PSU_v2.g17505"/>
</dbReference>
<dbReference type="InterPro" id="IPR006652">
    <property type="entry name" value="Kelch_1"/>
</dbReference>
<reference evidence="4" key="1">
    <citation type="submission" date="2022-11" db="UniProtKB">
        <authorList>
            <consortium name="WormBaseParasite"/>
        </authorList>
    </citation>
    <scope>IDENTIFICATION</scope>
</reference>